<evidence type="ECO:0000256" key="8">
    <source>
        <dbReference type="RuleBase" id="RU004135"/>
    </source>
</evidence>
<feature type="short sequence motif" description="Meso-diaminopimelate recognition motif" evidence="7">
    <location>
        <begin position="406"/>
        <end position="409"/>
    </location>
</feature>
<feature type="binding site" evidence="7">
    <location>
        <position position="194"/>
    </location>
    <ligand>
        <name>UDP-N-acetyl-alpha-D-muramoyl-L-alanyl-D-glutamate</name>
        <dbReference type="ChEBI" id="CHEBI:83900"/>
    </ligand>
</feature>
<accession>A0ABW9G6Z4</accession>
<comment type="catalytic activity">
    <reaction evidence="7">
        <text>UDP-N-acetyl-alpha-D-muramoyl-L-alanyl-D-glutamate + meso-2,6-diaminopimelate + ATP = UDP-N-acetyl-alpha-D-muramoyl-L-alanyl-gamma-D-glutamyl-meso-2,6-diaminopimelate + ADP + phosphate + H(+)</text>
        <dbReference type="Rhea" id="RHEA:23676"/>
        <dbReference type="ChEBI" id="CHEBI:15378"/>
        <dbReference type="ChEBI" id="CHEBI:30616"/>
        <dbReference type="ChEBI" id="CHEBI:43474"/>
        <dbReference type="ChEBI" id="CHEBI:57791"/>
        <dbReference type="ChEBI" id="CHEBI:83900"/>
        <dbReference type="ChEBI" id="CHEBI:83905"/>
        <dbReference type="ChEBI" id="CHEBI:456216"/>
        <dbReference type="EC" id="6.3.2.13"/>
    </reaction>
</comment>
<dbReference type="PANTHER" id="PTHR23135:SF4">
    <property type="entry name" value="UDP-N-ACETYLMURAMOYL-L-ALANYL-D-GLUTAMATE--2,6-DIAMINOPIMELATE LIGASE MURE HOMOLOG, CHLOROPLASTIC"/>
    <property type="match status" value="1"/>
</dbReference>
<keyword evidence="7 12" id="KW-0436">Ligase</keyword>
<feature type="domain" description="Mur ligase N-terminal catalytic" evidence="9">
    <location>
        <begin position="26"/>
        <end position="103"/>
    </location>
</feature>
<dbReference type="InterPro" id="IPR013221">
    <property type="entry name" value="Mur_ligase_cen"/>
</dbReference>
<feature type="binding site" evidence="7">
    <location>
        <position position="457"/>
    </location>
    <ligand>
        <name>meso-2,6-diaminopimelate</name>
        <dbReference type="ChEBI" id="CHEBI:57791"/>
    </ligand>
</feature>
<comment type="PTM">
    <text evidence="7">Carboxylation is probably crucial for Mg(2+) binding and, consequently, for the gamma-phosphate positioning of ATP.</text>
</comment>
<keyword evidence="3 7" id="KW-0133">Cell shape</keyword>
<keyword evidence="7" id="KW-0963">Cytoplasm</keyword>
<keyword evidence="7" id="KW-0067">ATP-binding</keyword>
<dbReference type="SUPFAM" id="SSF53623">
    <property type="entry name" value="MurD-like peptide ligases, catalytic domain"/>
    <property type="match status" value="1"/>
</dbReference>
<dbReference type="InterPro" id="IPR004101">
    <property type="entry name" value="Mur_ligase_C"/>
</dbReference>
<dbReference type="NCBIfam" id="NF001124">
    <property type="entry name" value="PRK00139.1-2"/>
    <property type="match status" value="1"/>
</dbReference>
<dbReference type="NCBIfam" id="TIGR01085">
    <property type="entry name" value="murE"/>
    <property type="match status" value="1"/>
</dbReference>
<evidence type="ECO:0000256" key="2">
    <source>
        <dbReference type="ARBA" id="ARBA00022618"/>
    </source>
</evidence>
<dbReference type="NCBIfam" id="NF001126">
    <property type="entry name" value="PRK00139.1-4"/>
    <property type="match status" value="1"/>
</dbReference>
<dbReference type="RefSeq" id="WP_408623006.1">
    <property type="nucleotide sequence ID" value="NZ_JBEQCT010000002.1"/>
</dbReference>
<comment type="similarity">
    <text evidence="1 7">Belongs to the MurCDEF family. MurE subfamily.</text>
</comment>
<dbReference type="Proteomes" id="UP001629953">
    <property type="component" value="Unassembled WGS sequence"/>
</dbReference>
<feature type="binding site" evidence="7">
    <location>
        <position position="461"/>
    </location>
    <ligand>
        <name>meso-2,6-diaminopimelate</name>
        <dbReference type="ChEBI" id="CHEBI:57791"/>
    </ligand>
</feature>
<dbReference type="PANTHER" id="PTHR23135">
    <property type="entry name" value="MUR LIGASE FAMILY MEMBER"/>
    <property type="match status" value="1"/>
</dbReference>
<dbReference type="InterPro" id="IPR005761">
    <property type="entry name" value="UDP-N-AcMur-Glu-dNH2Pim_ligase"/>
</dbReference>
<dbReference type="Pfam" id="PF08245">
    <property type="entry name" value="Mur_ligase_M"/>
    <property type="match status" value="1"/>
</dbReference>
<dbReference type="Pfam" id="PF01225">
    <property type="entry name" value="Mur_ligase"/>
    <property type="match status" value="1"/>
</dbReference>
<keyword evidence="5 7" id="KW-0131">Cell cycle</keyword>
<comment type="subcellular location">
    <subcellularLocation>
        <location evidence="7 8">Cytoplasm</location>
    </subcellularLocation>
</comment>
<evidence type="ECO:0000259" key="11">
    <source>
        <dbReference type="Pfam" id="PF08245"/>
    </source>
</evidence>
<name>A0ABW9G6Z4_9GAMM</name>
<feature type="domain" description="Mur ligase central" evidence="11">
    <location>
        <begin position="115"/>
        <end position="312"/>
    </location>
</feature>
<feature type="binding site" evidence="7">
    <location>
        <position position="382"/>
    </location>
    <ligand>
        <name>meso-2,6-diaminopimelate</name>
        <dbReference type="ChEBI" id="CHEBI:57791"/>
    </ligand>
</feature>
<dbReference type="Gene3D" id="3.40.1190.10">
    <property type="entry name" value="Mur-like, catalytic domain"/>
    <property type="match status" value="1"/>
</dbReference>
<keyword evidence="4 7" id="KW-0573">Peptidoglycan synthesis</keyword>
<dbReference type="InterPro" id="IPR035911">
    <property type="entry name" value="MurE/MurF_N"/>
</dbReference>
<organism evidence="12 13">
    <name type="scientific">Celerinatantimonas yamalensis</name>
    <dbReference type="NCBI Taxonomy" id="559956"/>
    <lineage>
        <taxon>Bacteria</taxon>
        <taxon>Pseudomonadati</taxon>
        <taxon>Pseudomonadota</taxon>
        <taxon>Gammaproteobacteria</taxon>
        <taxon>Celerinatantimonadaceae</taxon>
        <taxon>Celerinatantimonas</taxon>
    </lineage>
</organism>
<keyword evidence="7" id="KW-0547">Nucleotide-binding</keyword>
<proteinExistence type="inferred from homology"/>
<dbReference type="Gene3D" id="3.40.1390.10">
    <property type="entry name" value="MurE/MurF, N-terminal domain"/>
    <property type="match status" value="1"/>
</dbReference>
<feature type="binding site" evidence="7">
    <location>
        <begin position="117"/>
        <end position="123"/>
    </location>
    <ligand>
        <name>ATP</name>
        <dbReference type="ChEBI" id="CHEBI:30616"/>
    </ligand>
</feature>
<evidence type="ECO:0000259" key="9">
    <source>
        <dbReference type="Pfam" id="PF01225"/>
    </source>
</evidence>
<keyword evidence="13" id="KW-1185">Reference proteome</keyword>
<evidence type="ECO:0000313" key="13">
    <source>
        <dbReference type="Proteomes" id="UP001629953"/>
    </source>
</evidence>
<evidence type="ECO:0000259" key="10">
    <source>
        <dbReference type="Pfam" id="PF02875"/>
    </source>
</evidence>
<keyword evidence="6 7" id="KW-0961">Cell wall biogenesis/degradation</keyword>
<comment type="caution">
    <text evidence="12">The sequence shown here is derived from an EMBL/GenBank/DDBJ whole genome shotgun (WGS) entry which is preliminary data.</text>
</comment>
<evidence type="ECO:0000256" key="3">
    <source>
        <dbReference type="ARBA" id="ARBA00022960"/>
    </source>
</evidence>
<comment type="cofactor">
    <cofactor evidence="7">
        <name>Mg(2+)</name>
        <dbReference type="ChEBI" id="CHEBI:18420"/>
    </cofactor>
</comment>
<feature type="binding site" evidence="7">
    <location>
        <position position="192"/>
    </location>
    <ligand>
        <name>UDP-N-acetyl-alpha-D-muramoyl-L-alanyl-D-glutamate</name>
        <dbReference type="ChEBI" id="CHEBI:83900"/>
    </ligand>
</feature>
<dbReference type="EMBL" id="JBEQCT010000002">
    <property type="protein sequence ID" value="MFM2484818.1"/>
    <property type="molecule type" value="Genomic_DNA"/>
</dbReference>
<feature type="domain" description="Mur ligase C-terminal" evidence="10">
    <location>
        <begin position="335"/>
        <end position="459"/>
    </location>
</feature>
<dbReference type="EC" id="6.3.2.13" evidence="7"/>
<evidence type="ECO:0000256" key="5">
    <source>
        <dbReference type="ARBA" id="ARBA00023306"/>
    </source>
</evidence>
<dbReference type="InterPro" id="IPR036615">
    <property type="entry name" value="Mur_ligase_C_dom_sf"/>
</dbReference>
<feature type="binding site" evidence="7">
    <location>
        <position position="186"/>
    </location>
    <ligand>
        <name>UDP-N-acetyl-alpha-D-muramoyl-L-alanyl-D-glutamate</name>
        <dbReference type="ChEBI" id="CHEBI:83900"/>
    </ligand>
</feature>
<dbReference type="GO" id="GO:0008765">
    <property type="term" value="F:UDP-N-acetylmuramoylalanyl-D-glutamate-2,6-diaminopimelate ligase activity"/>
    <property type="evidence" value="ECO:0007669"/>
    <property type="project" value="UniProtKB-EC"/>
</dbReference>
<dbReference type="SUPFAM" id="SSF53244">
    <property type="entry name" value="MurD-like peptide ligases, peptide-binding domain"/>
    <property type="match status" value="1"/>
</dbReference>
<evidence type="ECO:0000256" key="7">
    <source>
        <dbReference type="HAMAP-Rule" id="MF_00208"/>
    </source>
</evidence>
<evidence type="ECO:0000256" key="4">
    <source>
        <dbReference type="ARBA" id="ARBA00022984"/>
    </source>
</evidence>
<protein>
    <recommendedName>
        <fullName evidence="7">UDP-N-acetylmuramoyl-L-alanyl-D-glutamate--2,6-diaminopimelate ligase</fullName>
        <ecNumber evidence="7">6.3.2.13</ecNumber>
    </recommendedName>
    <alternativeName>
        <fullName evidence="7">Meso-A2pm-adding enzyme</fullName>
    </alternativeName>
    <alternativeName>
        <fullName evidence="7">Meso-diaminopimelate-adding enzyme</fullName>
    </alternativeName>
    <alternativeName>
        <fullName evidence="7">UDP-MurNAc-L-Ala-D-Glu:meso-diaminopimelate ligase</fullName>
    </alternativeName>
    <alternativeName>
        <fullName evidence="7">UDP-MurNAc-tripeptide synthetase</fullName>
    </alternativeName>
    <alternativeName>
        <fullName evidence="7">UDP-N-acetylmuramyl-tripeptide synthetase</fullName>
    </alternativeName>
</protein>
<keyword evidence="2 7" id="KW-0132">Cell division</keyword>
<reference evidence="12 13" key="1">
    <citation type="journal article" date="2013" name="Int. J. Syst. Evol. Microbiol.">
        <title>Celerinatantimonas yamalensis sp. nov., a cold-adapted diazotrophic bacterium from a cold permafrost brine.</title>
        <authorList>
            <person name="Shcherbakova V."/>
            <person name="Chuvilskaya N."/>
            <person name="Rivkina E."/>
            <person name="Demidov N."/>
            <person name="Uchaeva V."/>
            <person name="Suetin S."/>
            <person name="Suzina N."/>
            <person name="Gilichinsky D."/>
        </authorList>
    </citation>
    <scope>NUCLEOTIDE SEQUENCE [LARGE SCALE GENOMIC DNA]</scope>
    <source>
        <strain evidence="12 13">C7</strain>
    </source>
</reference>
<comment type="caution">
    <text evidence="7">Lacks conserved residue(s) required for the propagation of feature annotation.</text>
</comment>
<dbReference type="InterPro" id="IPR000713">
    <property type="entry name" value="Mur_ligase_N"/>
</dbReference>
<dbReference type="HAMAP" id="MF_00208">
    <property type="entry name" value="MurE"/>
    <property type="match status" value="1"/>
</dbReference>
<feature type="binding site" evidence="7">
    <location>
        <begin position="406"/>
        <end position="409"/>
    </location>
    <ligand>
        <name>meso-2,6-diaminopimelate</name>
        <dbReference type="ChEBI" id="CHEBI:57791"/>
    </ligand>
</feature>
<keyword evidence="7" id="KW-0460">Magnesium</keyword>
<evidence type="ECO:0000313" key="12">
    <source>
        <dbReference type="EMBL" id="MFM2484818.1"/>
    </source>
</evidence>
<feature type="binding site" evidence="7">
    <location>
        <position position="32"/>
    </location>
    <ligand>
        <name>UDP-N-acetyl-alpha-D-muramoyl-L-alanyl-D-glutamate</name>
        <dbReference type="ChEBI" id="CHEBI:83900"/>
    </ligand>
</feature>
<dbReference type="Gene3D" id="3.90.190.20">
    <property type="entry name" value="Mur ligase, C-terminal domain"/>
    <property type="match status" value="1"/>
</dbReference>
<comment type="pathway">
    <text evidence="7 8">Cell wall biogenesis; peptidoglycan biosynthesis.</text>
</comment>
<feature type="binding site" evidence="7">
    <location>
        <begin position="159"/>
        <end position="160"/>
    </location>
    <ligand>
        <name>UDP-N-acetyl-alpha-D-muramoyl-L-alanyl-D-glutamate</name>
        <dbReference type="ChEBI" id="CHEBI:83900"/>
    </ligand>
</feature>
<dbReference type="SUPFAM" id="SSF63418">
    <property type="entry name" value="MurE/MurF N-terminal domain"/>
    <property type="match status" value="1"/>
</dbReference>
<evidence type="ECO:0000256" key="6">
    <source>
        <dbReference type="ARBA" id="ARBA00023316"/>
    </source>
</evidence>
<gene>
    <name evidence="7" type="primary">murE</name>
    <name evidence="12" type="ORF">ABUE30_07015</name>
</gene>
<sequence length="488" mass="52916">MKVKLAQLIAGWLHQPLPETFNVDISDLFIDSRAVIPNSVFIAIVGATSDGRDYIQKALCQGAAVVLSQVDDKAQHGQIERRDGAVIIHFYGLKEALATLAQRCYRQLPRHIIGVTGTNGKSTVTHLLASLAELNHIPAAVMGTLGQGRPGELHGALNTTADIFSVYRILNQFALSGIELVAMEVSSHGLVQGRVAGVPFTGAVFTNLTRDHLDYHHTMQAYGEAKAQLMAMTTRGVQIINADDAFGQQLLERYPNAKSYALECQADWQASVIAMTESGCQIRVHHHDQQWPIEVPLLGQFNVSNLLAAIACLDELGLVSDASLGDCLALKAVPGRMELFCGRTQVVVDYAHTPDALAKALQGVRSHCSGKLICIFGCGGDRDRGKRPLMAQAAENYADQVIVTNDNPRSEDPSLIADDICQGFEHRQSVSIILDRRSAIQAALAQAQKQDMILVAGKGHEDYQIIGQQRLAYDERAVVAQLLAEASC</sequence>
<dbReference type="InterPro" id="IPR036565">
    <property type="entry name" value="Mur-like_cat_sf"/>
</dbReference>
<dbReference type="Pfam" id="PF02875">
    <property type="entry name" value="Mur_ligase_C"/>
    <property type="match status" value="1"/>
</dbReference>
<comment type="function">
    <text evidence="7">Catalyzes the addition of meso-diaminopimelic acid to the nucleotide precursor UDP-N-acetylmuramoyl-L-alanyl-D-glutamate (UMAG) in the biosynthesis of bacterial cell-wall peptidoglycan.</text>
</comment>
<feature type="binding site" evidence="7">
    <location>
        <position position="158"/>
    </location>
    <ligand>
        <name>UDP-N-acetyl-alpha-D-muramoyl-L-alanyl-D-glutamate</name>
        <dbReference type="ChEBI" id="CHEBI:83900"/>
    </ligand>
</feature>
<feature type="modified residue" description="N6-carboxylysine" evidence="7">
    <location>
        <position position="226"/>
    </location>
</feature>
<evidence type="ECO:0000256" key="1">
    <source>
        <dbReference type="ARBA" id="ARBA00005898"/>
    </source>
</evidence>